<dbReference type="RefSeq" id="XP_060302727.1">
    <property type="nucleotide sequence ID" value="XM_060440888.1"/>
</dbReference>
<dbReference type="EMBL" id="JAUIRO010000001">
    <property type="protein sequence ID" value="KAK0733850.1"/>
    <property type="molecule type" value="Genomic_DNA"/>
</dbReference>
<accession>A0AA40EBG0</accession>
<reference evidence="1" key="1">
    <citation type="submission" date="2023-06" db="EMBL/GenBank/DDBJ databases">
        <title>Genome-scale phylogeny and comparative genomics of the fungal order Sordariales.</title>
        <authorList>
            <consortium name="Lawrence Berkeley National Laboratory"/>
            <person name="Hensen N."/>
            <person name="Bonometti L."/>
            <person name="Westerberg I."/>
            <person name="Brannstrom I.O."/>
            <person name="Guillou S."/>
            <person name="Cros-Aarteil S."/>
            <person name="Calhoun S."/>
            <person name="Haridas S."/>
            <person name="Kuo A."/>
            <person name="Mondo S."/>
            <person name="Pangilinan J."/>
            <person name="Riley R."/>
            <person name="LaButti K."/>
            <person name="Andreopoulos B."/>
            <person name="Lipzen A."/>
            <person name="Chen C."/>
            <person name="Yanf M."/>
            <person name="Daum C."/>
            <person name="Ng V."/>
            <person name="Clum A."/>
            <person name="Steindorff A."/>
            <person name="Ohm R."/>
            <person name="Martin F."/>
            <person name="Silar P."/>
            <person name="Natvig D."/>
            <person name="Lalanne C."/>
            <person name="Gautier V."/>
            <person name="Ament-velasquez S.L."/>
            <person name="Kruys A."/>
            <person name="Hutchinson M.I."/>
            <person name="Powell A.J."/>
            <person name="Barry K."/>
            <person name="Miller A.N."/>
            <person name="Grigoriev I.V."/>
            <person name="Debuchy R."/>
            <person name="Gladieux P."/>
            <person name="Thoren M.H."/>
            <person name="Johannesson H."/>
        </authorList>
    </citation>
    <scope>NUCLEOTIDE SEQUENCE</scope>
    <source>
        <strain evidence="1">SMH2392-1A</strain>
    </source>
</reference>
<evidence type="ECO:0000313" key="2">
    <source>
        <dbReference type="Proteomes" id="UP001172101"/>
    </source>
</evidence>
<keyword evidence="2" id="KW-1185">Reference proteome</keyword>
<dbReference type="GeneID" id="85324158"/>
<evidence type="ECO:0000313" key="1">
    <source>
        <dbReference type="EMBL" id="KAK0733850.1"/>
    </source>
</evidence>
<protein>
    <submittedName>
        <fullName evidence="1">Uncharacterized protein</fullName>
    </submittedName>
</protein>
<gene>
    <name evidence="1" type="ORF">B0T26DRAFT_686033</name>
</gene>
<name>A0AA40EBG0_9PEZI</name>
<dbReference type="Proteomes" id="UP001172101">
    <property type="component" value="Unassembled WGS sequence"/>
</dbReference>
<proteinExistence type="predicted"/>
<organism evidence="1 2">
    <name type="scientific">Lasiosphaeria miniovina</name>
    <dbReference type="NCBI Taxonomy" id="1954250"/>
    <lineage>
        <taxon>Eukaryota</taxon>
        <taxon>Fungi</taxon>
        <taxon>Dikarya</taxon>
        <taxon>Ascomycota</taxon>
        <taxon>Pezizomycotina</taxon>
        <taxon>Sordariomycetes</taxon>
        <taxon>Sordariomycetidae</taxon>
        <taxon>Sordariales</taxon>
        <taxon>Lasiosphaeriaceae</taxon>
        <taxon>Lasiosphaeria</taxon>
    </lineage>
</organism>
<sequence>MELQQFRDSTNTHAWIGHHIPSFPHFRATEESSNHHQPSGLGRIEVCFPLHLTALSCSASVLFGLIWQEVLPGFVSLQPGSPAPLELLSIFQCVDMFVSRGFLPRNLLP</sequence>
<dbReference type="AlphaFoldDB" id="A0AA40EBG0"/>
<comment type="caution">
    <text evidence="1">The sequence shown here is derived from an EMBL/GenBank/DDBJ whole genome shotgun (WGS) entry which is preliminary data.</text>
</comment>